<dbReference type="PANTHER" id="PTHR11091:SF0">
    <property type="entry name" value="MALATE DEHYDROGENASE"/>
    <property type="match status" value="1"/>
</dbReference>
<evidence type="ECO:0000256" key="1">
    <source>
        <dbReference type="ARBA" id="ARBA00006056"/>
    </source>
</evidence>
<sequence>MSSTLGGSDFISIEALTSQVTDILVAHRMTPQNAQIIALTIVAAEVDGSRSHGIQRLGGYIGSLNSGWVDGVVAPVVEDCSASLVKVDARNGFAQVALAAASELAKSKARREGLAMVAIRDSHHFASLWPDVEPFSQHGFIALTMVNSRSRMVAWGGKRKVLGTNPIAFACPRKGRPPLVFDQASSVMSQGDVLLHASRGDKLPNGIGVDKDGEPTVDPRVLLDGGALLPYSGAKGSSIAFMVEILAAALTGSRFGFEDTSGVFPGAQTSNAGQFLLLIDPNHVAGEAFSDRVEQLISELTAAGTDRMPGDRRYQCRAAARSNGIQLDERSIAEIARLSNGQTCPEGKSK</sequence>
<dbReference type="Gene3D" id="1.10.1530.10">
    <property type="match status" value="1"/>
</dbReference>
<dbReference type="InterPro" id="IPR036111">
    <property type="entry name" value="Mal/L-sulfo/L-lacto_DH-like_sf"/>
</dbReference>
<keyword evidence="2 3" id="KW-0560">Oxidoreductase</keyword>
<dbReference type="RefSeq" id="WP_392395889.1">
    <property type="nucleotide sequence ID" value="NZ_JAURTK010000017.1"/>
</dbReference>
<dbReference type="EC" id="1.5.1.21" evidence="3"/>
<protein>
    <submittedName>
        <fullName evidence="3">Delta1-piperideine-2-carboxylate reductase</fullName>
        <ecNumber evidence="3">1.5.1.21</ecNumber>
    </submittedName>
</protein>
<accession>A0AB73IMJ2</accession>
<dbReference type="InterPro" id="IPR043143">
    <property type="entry name" value="Mal/L-sulf/L-lact_DH-like_NADP"/>
</dbReference>
<dbReference type="PANTHER" id="PTHR11091">
    <property type="entry name" value="OXIDOREDUCTASE-RELATED"/>
    <property type="match status" value="1"/>
</dbReference>
<reference evidence="3" key="1">
    <citation type="submission" date="2023-07" db="EMBL/GenBank/DDBJ databases">
        <title>Sorghum-associated microbial communities from plants grown in Nebraska, USA.</title>
        <authorList>
            <person name="Schachtman D."/>
        </authorList>
    </citation>
    <scope>NUCLEOTIDE SEQUENCE</scope>
    <source>
        <strain evidence="3">DS1061</strain>
    </source>
</reference>
<dbReference type="Proteomes" id="UP001229486">
    <property type="component" value="Unassembled WGS sequence"/>
</dbReference>
<organism evidence="3 4">
    <name type="scientific">Paraburkholderia caledonica</name>
    <dbReference type="NCBI Taxonomy" id="134536"/>
    <lineage>
        <taxon>Bacteria</taxon>
        <taxon>Pseudomonadati</taxon>
        <taxon>Pseudomonadota</taxon>
        <taxon>Betaproteobacteria</taxon>
        <taxon>Burkholderiales</taxon>
        <taxon>Burkholderiaceae</taxon>
        <taxon>Paraburkholderia</taxon>
    </lineage>
</organism>
<gene>
    <name evidence="3" type="ORF">J2793_006708</name>
</gene>
<evidence type="ECO:0000313" key="4">
    <source>
        <dbReference type="Proteomes" id="UP001229486"/>
    </source>
</evidence>
<comment type="similarity">
    <text evidence="1">Belongs to the LDH2/MDH2 oxidoreductase family.</text>
</comment>
<dbReference type="Pfam" id="PF02615">
    <property type="entry name" value="Ldh_2"/>
    <property type="match status" value="1"/>
</dbReference>
<dbReference type="InterPro" id="IPR003767">
    <property type="entry name" value="Malate/L-lactate_DH-like"/>
</dbReference>
<dbReference type="Gene3D" id="3.30.1370.60">
    <property type="entry name" value="Hypothetical oxidoreductase yiak, domain 2"/>
    <property type="match status" value="1"/>
</dbReference>
<evidence type="ECO:0000256" key="2">
    <source>
        <dbReference type="ARBA" id="ARBA00023002"/>
    </source>
</evidence>
<dbReference type="SUPFAM" id="SSF89733">
    <property type="entry name" value="L-sulfolactate dehydrogenase-like"/>
    <property type="match status" value="1"/>
</dbReference>
<dbReference type="InterPro" id="IPR043144">
    <property type="entry name" value="Mal/L-sulf/L-lact_DH-like_ah"/>
</dbReference>
<evidence type="ECO:0000313" key="3">
    <source>
        <dbReference type="EMBL" id="MDP9651233.1"/>
    </source>
</evidence>
<dbReference type="EMBL" id="JAURTK010000017">
    <property type="protein sequence ID" value="MDP9651233.1"/>
    <property type="molecule type" value="Genomic_DNA"/>
</dbReference>
<proteinExistence type="inferred from homology"/>
<name>A0AB73IMJ2_9BURK</name>
<dbReference type="AlphaFoldDB" id="A0AB73IMJ2"/>
<dbReference type="GO" id="GO:0047125">
    <property type="term" value="F:delta1-piperideine-2-carboxylate reductase activity"/>
    <property type="evidence" value="ECO:0007669"/>
    <property type="project" value="UniProtKB-EC"/>
</dbReference>
<comment type="caution">
    <text evidence="3">The sequence shown here is derived from an EMBL/GenBank/DDBJ whole genome shotgun (WGS) entry which is preliminary data.</text>
</comment>